<evidence type="ECO:0000259" key="11">
    <source>
        <dbReference type="SMART" id="SM00479"/>
    </source>
</evidence>
<dbReference type="SUPFAM" id="SSF53098">
    <property type="entry name" value="Ribonuclease H-like"/>
    <property type="match status" value="1"/>
</dbReference>
<evidence type="ECO:0000256" key="6">
    <source>
        <dbReference type="ARBA" id="ARBA00022801"/>
    </source>
</evidence>
<keyword evidence="6" id="KW-0378">Hydrolase</keyword>
<dbReference type="SMART" id="SM00479">
    <property type="entry name" value="EXOIII"/>
    <property type="match status" value="1"/>
</dbReference>
<comment type="subcellular location">
    <subcellularLocation>
        <location evidence="1">Nucleus</location>
    </subcellularLocation>
</comment>
<gene>
    <name evidence="12" type="ORF">LTR62_005975</name>
</gene>
<dbReference type="GO" id="GO:0006364">
    <property type="term" value="P:rRNA processing"/>
    <property type="evidence" value="ECO:0007669"/>
    <property type="project" value="UniProtKB-KW"/>
</dbReference>
<dbReference type="GO" id="GO:0000027">
    <property type="term" value="P:ribosomal large subunit assembly"/>
    <property type="evidence" value="ECO:0007669"/>
    <property type="project" value="TreeGrafter"/>
</dbReference>
<evidence type="ECO:0000256" key="7">
    <source>
        <dbReference type="ARBA" id="ARBA00022839"/>
    </source>
</evidence>
<dbReference type="FunFam" id="3.30.420.10:FF:000007">
    <property type="entry name" value="Interferon-stimulated exonuclease gene 20"/>
    <property type="match status" value="1"/>
</dbReference>
<feature type="region of interest" description="Disordered" evidence="10">
    <location>
        <begin position="22"/>
        <end position="79"/>
    </location>
</feature>
<comment type="similarity">
    <text evidence="2">Belongs to the REXO4 family.</text>
</comment>
<dbReference type="InterPro" id="IPR013520">
    <property type="entry name" value="Ribonucl_H"/>
</dbReference>
<dbReference type="EMBL" id="JAVRRL010000005">
    <property type="protein sequence ID" value="KAK5117358.1"/>
    <property type="molecule type" value="Genomic_DNA"/>
</dbReference>
<evidence type="ECO:0000256" key="8">
    <source>
        <dbReference type="ARBA" id="ARBA00023242"/>
    </source>
</evidence>
<dbReference type="InterPro" id="IPR047021">
    <property type="entry name" value="REXO1/3/4-like"/>
</dbReference>
<dbReference type="Proteomes" id="UP001310890">
    <property type="component" value="Unassembled WGS sequence"/>
</dbReference>
<feature type="region of interest" description="Disordered" evidence="10">
    <location>
        <begin position="93"/>
        <end position="123"/>
    </location>
</feature>
<accession>A0AAN7TP85</accession>
<evidence type="ECO:0000313" key="12">
    <source>
        <dbReference type="EMBL" id="KAK5117358.1"/>
    </source>
</evidence>
<dbReference type="GO" id="GO:0003676">
    <property type="term" value="F:nucleic acid binding"/>
    <property type="evidence" value="ECO:0007669"/>
    <property type="project" value="InterPro"/>
</dbReference>
<evidence type="ECO:0000313" key="13">
    <source>
        <dbReference type="Proteomes" id="UP001310890"/>
    </source>
</evidence>
<feature type="compositionally biased region" description="Basic residues" evidence="10">
    <location>
        <begin position="373"/>
        <end position="385"/>
    </location>
</feature>
<protein>
    <recommendedName>
        <fullName evidence="3">RNA exonuclease 4</fullName>
    </recommendedName>
</protein>
<dbReference type="PANTHER" id="PTHR12801">
    <property type="entry name" value="RNA EXONUCLEASE REXO1 / RECO3 FAMILY MEMBER-RELATED"/>
    <property type="match status" value="1"/>
</dbReference>
<feature type="compositionally biased region" description="Acidic residues" evidence="10">
    <location>
        <begin position="328"/>
        <end position="360"/>
    </location>
</feature>
<dbReference type="InterPro" id="IPR037431">
    <property type="entry name" value="REX4_DEDDh_dom"/>
</dbReference>
<dbReference type="InterPro" id="IPR036397">
    <property type="entry name" value="RNaseH_sf"/>
</dbReference>
<dbReference type="GO" id="GO:0008408">
    <property type="term" value="F:3'-5' exonuclease activity"/>
    <property type="evidence" value="ECO:0007669"/>
    <property type="project" value="InterPro"/>
</dbReference>
<dbReference type="AlphaFoldDB" id="A0AAN7TP85"/>
<dbReference type="GO" id="GO:0005634">
    <property type="term" value="C:nucleus"/>
    <property type="evidence" value="ECO:0007669"/>
    <property type="project" value="UniProtKB-SubCell"/>
</dbReference>
<proteinExistence type="inferred from homology"/>
<feature type="compositionally biased region" description="Low complexity" evidence="10">
    <location>
        <begin position="99"/>
        <end position="117"/>
    </location>
</feature>
<feature type="region of interest" description="Disordered" evidence="10">
    <location>
        <begin position="307"/>
        <end position="385"/>
    </location>
</feature>
<sequence>MAGLDLSLLSSNWKILQARLAADTRPDSQSNGVKRKRPEAQSTNAFKKTKVISDANGTRVGKRRGKMGYSQSTPTEGKKTIASHSDLAREHDIPSADISAAYPTTSSTTATARPTDSINTGLHPTNKAGKYIALDCEMVGTGPPPHSDHILARVSLVNYHGDQLYDTYVLPPPGSKIHDYRTHVSGIQPHHLLPTTARPYAVVRADVAALLRGRILVGHALKNDLQVLDMVSTHPKRDLRDTSRYPKYRAVAGGKTPSLRRLAESQLGIKIQTGEHSSVEDARVSMELFKREKEGFETEVRRRFGSAAVSGHRGKEAGKVGGRVVEPITDDEEEDGDAEDQDDDDGFLTGEGEDGVEGGDGEVLTTTSTTETKKKRKKKKRTKRK</sequence>
<evidence type="ECO:0000256" key="3">
    <source>
        <dbReference type="ARBA" id="ARBA00016937"/>
    </source>
</evidence>
<comment type="function">
    <text evidence="9">Exoribonuclease involved in ribosome biosynthesis. Involved in the processing of ITS1, the internal transcribed spacer localized between the 18S and 5.8S rRNAs.</text>
</comment>
<dbReference type="CDD" id="cd06144">
    <property type="entry name" value="REX4_like"/>
    <property type="match status" value="1"/>
</dbReference>
<dbReference type="PANTHER" id="PTHR12801:SF45">
    <property type="entry name" value="RNA EXONUCLEASE 4"/>
    <property type="match status" value="1"/>
</dbReference>
<keyword evidence="5" id="KW-0540">Nuclease</keyword>
<keyword evidence="7" id="KW-0269">Exonuclease</keyword>
<evidence type="ECO:0000256" key="10">
    <source>
        <dbReference type="SAM" id="MobiDB-lite"/>
    </source>
</evidence>
<evidence type="ECO:0000256" key="1">
    <source>
        <dbReference type="ARBA" id="ARBA00004123"/>
    </source>
</evidence>
<keyword evidence="8" id="KW-0539">Nucleus</keyword>
<dbReference type="Pfam" id="PF00929">
    <property type="entry name" value="RNase_T"/>
    <property type="match status" value="1"/>
</dbReference>
<feature type="domain" description="Exonuclease" evidence="11">
    <location>
        <begin position="130"/>
        <end position="298"/>
    </location>
</feature>
<dbReference type="InterPro" id="IPR012337">
    <property type="entry name" value="RNaseH-like_sf"/>
</dbReference>
<dbReference type="Gene3D" id="3.30.420.10">
    <property type="entry name" value="Ribonuclease H-like superfamily/Ribonuclease H"/>
    <property type="match status" value="1"/>
</dbReference>
<organism evidence="12 13">
    <name type="scientific">Meristemomyces frigidus</name>
    <dbReference type="NCBI Taxonomy" id="1508187"/>
    <lineage>
        <taxon>Eukaryota</taxon>
        <taxon>Fungi</taxon>
        <taxon>Dikarya</taxon>
        <taxon>Ascomycota</taxon>
        <taxon>Pezizomycotina</taxon>
        <taxon>Dothideomycetes</taxon>
        <taxon>Dothideomycetidae</taxon>
        <taxon>Mycosphaerellales</taxon>
        <taxon>Teratosphaeriaceae</taxon>
        <taxon>Meristemomyces</taxon>
    </lineage>
</organism>
<name>A0AAN7TP85_9PEZI</name>
<keyword evidence="4" id="KW-0698">rRNA processing</keyword>
<evidence type="ECO:0000256" key="2">
    <source>
        <dbReference type="ARBA" id="ARBA00010489"/>
    </source>
</evidence>
<comment type="caution">
    <text evidence="12">The sequence shown here is derived from an EMBL/GenBank/DDBJ whole genome shotgun (WGS) entry which is preliminary data.</text>
</comment>
<reference evidence="12" key="1">
    <citation type="submission" date="2023-08" db="EMBL/GenBank/DDBJ databases">
        <title>Black Yeasts Isolated from many extreme environments.</title>
        <authorList>
            <person name="Coleine C."/>
            <person name="Stajich J.E."/>
            <person name="Selbmann L."/>
        </authorList>
    </citation>
    <scope>NUCLEOTIDE SEQUENCE</scope>
    <source>
        <strain evidence="12">CCFEE 5401</strain>
    </source>
</reference>
<evidence type="ECO:0000256" key="5">
    <source>
        <dbReference type="ARBA" id="ARBA00022722"/>
    </source>
</evidence>
<evidence type="ECO:0000256" key="9">
    <source>
        <dbReference type="ARBA" id="ARBA00025599"/>
    </source>
</evidence>
<evidence type="ECO:0000256" key="4">
    <source>
        <dbReference type="ARBA" id="ARBA00022552"/>
    </source>
</evidence>